<keyword evidence="2" id="KW-1185">Reference proteome</keyword>
<evidence type="ECO:0000313" key="1">
    <source>
        <dbReference type="EMBL" id="KAF2684388.1"/>
    </source>
</evidence>
<evidence type="ECO:0000313" key="2">
    <source>
        <dbReference type="Proteomes" id="UP000799291"/>
    </source>
</evidence>
<sequence length="348" mass="40085">MAGRARKNISVLPEDISEKAPLTMDNSASTRIVLPPKWTVPFRFMDLPAEMRVSVYHMFLPHNCLVTFDCLTYWWPSGRPLPRKIEGFTTDGFDKTKWKVKVRKINASGDEKEGVLVWRGGTVLFLVNRFISNEARAVLYGTNTFKLDIDSLPHHPVSLSSPLVFGPLGLDHRLGLLRNLRSITLDVEVNTMDHWTVTRHRARLRHFVDVIKRHADDAQQASLLKTLRVRLNNDKSIHHEFYQPKKFMFALEELAALRGIEHVVITGVEEWFAQCLERCIKGDGGDVRELDWPLVEVKRKKDCYSKVKKAWVSTRKWDSPVLDWREFAISNGIQFPWPSAGIFWPGTT</sequence>
<dbReference type="PANTHER" id="PTHR42085:SF2">
    <property type="entry name" value="F-BOX DOMAIN-CONTAINING PROTEIN"/>
    <property type="match status" value="1"/>
</dbReference>
<dbReference type="InterPro" id="IPR038883">
    <property type="entry name" value="AN11006-like"/>
</dbReference>
<gene>
    <name evidence="1" type="ORF">K458DRAFT_388856</name>
</gene>
<dbReference type="Proteomes" id="UP000799291">
    <property type="component" value="Unassembled WGS sequence"/>
</dbReference>
<reference evidence="1" key="1">
    <citation type="journal article" date="2020" name="Stud. Mycol.">
        <title>101 Dothideomycetes genomes: a test case for predicting lifestyles and emergence of pathogens.</title>
        <authorList>
            <person name="Haridas S."/>
            <person name="Albert R."/>
            <person name="Binder M."/>
            <person name="Bloem J."/>
            <person name="Labutti K."/>
            <person name="Salamov A."/>
            <person name="Andreopoulos B."/>
            <person name="Baker S."/>
            <person name="Barry K."/>
            <person name="Bills G."/>
            <person name="Bluhm B."/>
            <person name="Cannon C."/>
            <person name="Castanera R."/>
            <person name="Culley D."/>
            <person name="Daum C."/>
            <person name="Ezra D."/>
            <person name="Gonzalez J."/>
            <person name="Henrissat B."/>
            <person name="Kuo A."/>
            <person name="Liang C."/>
            <person name="Lipzen A."/>
            <person name="Lutzoni F."/>
            <person name="Magnuson J."/>
            <person name="Mondo S."/>
            <person name="Nolan M."/>
            <person name="Ohm R."/>
            <person name="Pangilinan J."/>
            <person name="Park H.-J."/>
            <person name="Ramirez L."/>
            <person name="Alfaro M."/>
            <person name="Sun H."/>
            <person name="Tritt A."/>
            <person name="Yoshinaga Y."/>
            <person name="Zwiers L.-H."/>
            <person name="Turgeon B."/>
            <person name="Goodwin S."/>
            <person name="Spatafora J."/>
            <person name="Crous P."/>
            <person name="Grigoriev I."/>
        </authorList>
    </citation>
    <scope>NUCLEOTIDE SEQUENCE</scope>
    <source>
        <strain evidence="1">CBS 122367</strain>
    </source>
</reference>
<proteinExistence type="predicted"/>
<dbReference type="AlphaFoldDB" id="A0A6G1J1V5"/>
<dbReference type="OrthoDB" id="5413827at2759"/>
<name>A0A6G1J1V5_9PLEO</name>
<dbReference type="EMBL" id="MU005581">
    <property type="protein sequence ID" value="KAF2684388.1"/>
    <property type="molecule type" value="Genomic_DNA"/>
</dbReference>
<protein>
    <submittedName>
        <fullName evidence="1">Uncharacterized protein</fullName>
    </submittedName>
</protein>
<accession>A0A6G1J1V5</accession>
<organism evidence="1 2">
    <name type="scientific">Lentithecium fluviatile CBS 122367</name>
    <dbReference type="NCBI Taxonomy" id="1168545"/>
    <lineage>
        <taxon>Eukaryota</taxon>
        <taxon>Fungi</taxon>
        <taxon>Dikarya</taxon>
        <taxon>Ascomycota</taxon>
        <taxon>Pezizomycotina</taxon>
        <taxon>Dothideomycetes</taxon>
        <taxon>Pleosporomycetidae</taxon>
        <taxon>Pleosporales</taxon>
        <taxon>Massarineae</taxon>
        <taxon>Lentitheciaceae</taxon>
        <taxon>Lentithecium</taxon>
    </lineage>
</organism>
<dbReference type="PANTHER" id="PTHR42085">
    <property type="entry name" value="F-BOX DOMAIN-CONTAINING PROTEIN"/>
    <property type="match status" value="1"/>
</dbReference>